<dbReference type="OrthoDB" id="1086219at2"/>
<evidence type="ECO:0000259" key="3">
    <source>
        <dbReference type="Pfam" id="PF14905"/>
    </source>
</evidence>
<feature type="signal peptide" evidence="2">
    <location>
        <begin position="1"/>
        <end position="23"/>
    </location>
</feature>
<dbReference type="SUPFAM" id="SSF56935">
    <property type="entry name" value="Porins"/>
    <property type="match status" value="1"/>
</dbReference>
<dbReference type="EMBL" id="VLPK01000001">
    <property type="protein sequence ID" value="TSJ43863.1"/>
    <property type="molecule type" value="Genomic_DNA"/>
</dbReference>
<feature type="region of interest" description="Disordered" evidence="1">
    <location>
        <begin position="372"/>
        <end position="393"/>
    </location>
</feature>
<dbReference type="Pfam" id="PF14905">
    <property type="entry name" value="OMP_b-brl_3"/>
    <property type="match status" value="1"/>
</dbReference>
<dbReference type="AlphaFoldDB" id="A0A556MVH2"/>
<keyword evidence="5" id="KW-1185">Reference proteome</keyword>
<comment type="caution">
    <text evidence="4">The sequence shown here is derived from an EMBL/GenBank/DDBJ whole genome shotgun (WGS) entry which is preliminary data.</text>
</comment>
<feature type="region of interest" description="Disordered" evidence="1">
    <location>
        <begin position="444"/>
        <end position="463"/>
    </location>
</feature>
<sequence>MKKHLKIITICFLCALLFNTAKAQAPKKDTINVGTVIGLMRDSAHNYVMQSATMAIYKQHSNDLVSYQLTNNFGRYQFKDMPVGIPLYVVATHVGYQSIKKEFLISPKTKSIDLKTLNMERIDLSLKEVVIRGQQAPMQMHGDTLEFNASAFKLDTNAVVGDLLRALPGITVWADGVITVNGKKINQLLVEGKPFFGGDNKIALDNLPKNSVQKVQVYQDKNDPDPINPKTNMNIVLKKDKKDGLFGKFGFGYGSLDHYAGDGMLTYFSPKTQVSVVGAFNNVNKIAGNVDELMRFNSFKGDGINDDYHSDFRRTGINVFRGGGATFSQDFSKDADPRQSYYKTNDLRGEVFSSDLDNKTLTQSQTVVSLGDNSHLNQTSDNTQHSNDFNLRSNGTYQKRTEHAEINADYSVNNSQSTSQATQNSTSLNDQTQDKSRNFAQQMATRNATDASGSVGINTNRYNNWGTQKNRSIDGEFKYSFNLTHSSEDSKNITDFTATDTTQDRHFNRQYIKNIDGGTHTFVTNFRDITHLFQRRGNQYFKIDLNNTISLHHENENDKVGDLAPGAATYRPNQGLTNVSHYKTIDDKVGVFLSKDFWKTLDNRYSKTWRVYVNLQDQIFDQRNEALQTFQNIKRSYSYFIPAADFTYRNDQYGEFSKNYSLGYYTSVTYPTINQLAPLVDNANVYSITIGNKGLKPAYKHTAYANYTYYDQKNKNPLNYKIELSANLVKNNIADSSNYDDLGRSVHRFINTSDSRSADYNGWLEKAFNFKDHQLQFSTNSGYNYSEYTTNVNGRDYLTRANSLRANASVFYTYKSIWQARVGENFDGSKSNQIGLSRFTNYNWATNLGLGFALPRSVFFSTRVDLNNNKTSSADHNIYYTIWNADVGYRFLKGAEGEIKFSLLDILHHNKSLQNYITANSLTTTTANVLQQYFMVTLAYYPRHFGLHKKKE</sequence>
<evidence type="ECO:0000256" key="1">
    <source>
        <dbReference type="SAM" id="MobiDB-lite"/>
    </source>
</evidence>
<organism evidence="4 5">
    <name type="scientific">Mucilaginibacter corticis</name>
    <dbReference type="NCBI Taxonomy" id="2597670"/>
    <lineage>
        <taxon>Bacteria</taxon>
        <taxon>Pseudomonadati</taxon>
        <taxon>Bacteroidota</taxon>
        <taxon>Sphingobacteriia</taxon>
        <taxon>Sphingobacteriales</taxon>
        <taxon>Sphingobacteriaceae</taxon>
        <taxon>Mucilaginibacter</taxon>
    </lineage>
</organism>
<accession>A0A556MVH2</accession>
<gene>
    <name evidence="4" type="ORF">FO440_06665</name>
</gene>
<feature type="domain" description="Outer membrane protein beta-barrel" evidence="3">
    <location>
        <begin position="626"/>
        <end position="940"/>
    </location>
</feature>
<proteinExistence type="predicted"/>
<feature type="chain" id="PRO_5022088612" evidence="2">
    <location>
        <begin position="24"/>
        <end position="952"/>
    </location>
</feature>
<dbReference type="InterPro" id="IPR041700">
    <property type="entry name" value="OMP_b-brl_3"/>
</dbReference>
<dbReference type="RefSeq" id="WP_144247428.1">
    <property type="nucleotide sequence ID" value="NZ_VLPK01000001.1"/>
</dbReference>
<keyword evidence="2" id="KW-0732">Signal</keyword>
<dbReference type="Proteomes" id="UP000318733">
    <property type="component" value="Unassembled WGS sequence"/>
</dbReference>
<name>A0A556MVH2_9SPHI</name>
<feature type="region of interest" description="Disordered" evidence="1">
    <location>
        <begin position="410"/>
        <end position="433"/>
    </location>
</feature>
<protein>
    <submittedName>
        <fullName evidence="4">Outer membrane beta-barrel protein</fullName>
    </submittedName>
</protein>
<evidence type="ECO:0000313" key="4">
    <source>
        <dbReference type="EMBL" id="TSJ43863.1"/>
    </source>
</evidence>
<feature type="compositionally biased region" description="Low complexity" evidence="1">
    <location>
        <begin position="411"/>
        <end position="427"/>
    </location>
</feature>
<evidence type="ECO:0000256" key="2">
    <source>
        <dbReference type="SAM" id="SignalP"/>
    </source>
</evidence>
<reference evidence="4 5" key="1">
    <citation type="submission" date="2019-07" db="EMBL/GenBank/DDBJ databases">
        <authorList>
            <person name="Huq M.A."/>
        </authorList>
    </citation>
    <scope>NUCLEOTIDE SEQUENCE [LARGE SCALE GENOMIC DNA]</scope>
    <source>
        <strain evidence="4 5">MAH-19</strain>
    </source>
</reference>
<evidence type="ECO:0000313" key="5">
    <source>
        <dbReference type="Proteomes" id="UP000318733"/>
    </source>
</evidence>